<dbReference type="PANTHER" id="PTHR45528:SF1">
    <property type="entry name" value="SENSOR HISTIDINE KINASE CPXA"/>
    <property type="match status" value="1"/>
</dbReference>
<evidence type="ECO:0000313" key="18">
    <source>
        <dbReference type="Proteomes" id="UP000886879"/>
    </source>
</evidence>
<feature type="transmembrane region" description="Helical" evidence="14">
    <location>
        <begin position="174"/>
        <end position="192"/>
    </location>
</feature>
<keyword evidence="12" id="KW-0902">Two-component regulatory system</keyword>
<dbReference type="CDD" id="cd06225">
    <property type="entry name" value="HAMP"/>
    <property type="match status" value="1"/>
</dbReference>
<dbReference type="Gene3D" id="1.10.287.130">
    <property type="match status" value="1"/>
</dbReference>
<evidence type="ECO:0000256" key="11">
    <source>
        <dbReference type="ARBA" id="ARBA00022989"/>
    </source>
</evidence>
<dbReference type="GO" id="GO:0000155">
    <property type="term" value="F:phosphorelay sensor kinase activity"/>
    <property type="evidence" value="ECO:0007669"/>
    <property type="project" value="InterPro"/>
</dbReference>
<comment type="subcellular location">
    <subcellularLocation>
        <location evidence="2">Cell membrane</location>
        <topology evidence="2">Multi-pass membrane protein</topology>
    </subcellularLocation>
</comment>
<evidence type="ECO:0000259" key="15">
    <source>
        <dbReference type="PROSITE" id="PS50109"/>
    </source>
</evidence>
<dbReference type="InterPro" id="IPR003594">
    <property type="entry name" value="HATPase_dom"/>
</dbReference>
<keyword evidence="10" id="KW-0067">ATP-binding</keyword>
<gene>
    <name evidence="17" type="ORF">IAD31_09180</name>
</gene>
<dbReference type="SMART" id="SM00387">
    <property type="entry name" value="HATPase_c"/>
    <property type="match status" value="1"/>
</dbReference>
<dbReference type="SMART" id="SM00388">
    <property type="entry name" value="HisKA"/>
    <property type="match status" value="1"/>
</dbReference>
<keyword evidence="7 14" id="KW-0812">Transmembrane</keyword>
<accession>A0A9D0YTN7</accession>
<keyword evidence="6" id="KW-0808">Transferase</keyword>
<evidence type="ECO:0000256" key="7">
    <source>
        <dbReference type="ARBA" id="ARBA00022692"/>
    </source>
</evidence>
<dbReference type="InterPro" id="IPR003661">
    <property type="entry name" value="HisK_dim/P_dom"/>
</dbReference>
<evidence type="ECO:0000256" key="13">
    <source>
        <dbReference type="ARBA" id="ARBA00023136"/>
    </source>
</evidence>
<evidence type="ECO:0000256" key="10">
    <source>
        <dbReference type="ARBA" id="ARBA00022840"/>
    </source>
</evidence>
<evidence type="ECO:0000256" key="4">
    <source>
        <dbReference type="ARBA" id="ARBA00022475"/>
    </source>
</evidence>
<comment type="caution">
    <text evidence="17">The sequence shown here is derived from an EMBL/GenBank/DDBJ whole genome shotgun (WGS) entry which is preliminary data.</text>
</comment>
<evidence type="ECO:0000256" key="5">
    <source>
        <dbReference type="ARBA" id="ARBA00022553"/>
    </source>
</evidence>
<dbReference type="SUPFAM" id="SSF158472">
    <property type="entry name" value="HAMP domain-like"/>
    <property type="match status" value="1"/>
</dbReference>
<reference evidence="17" key="2">
    <citation type="journal article" date="2021" name="PeerJ">
        <title>Extensive microbial diversity within the chicken gut microbiome revealed by metagenomics and culture.</title>
        <authorList>
            <person name="Gilroy R."/>
            <person name="Ravi A."/>
            <person name="Getino M."/>
            <person name="Pursley I."/>
            <person name="Horton D.L."/>
            <person name="Alikhan N.F."/>
            <person name="Baker D."/>
            <person name="Gharbi K."/>
            <person name="Hall N."/>
            <person name="Watson M."/>
            <person name="Adriaenssens E.M."/>
            <person name="Foster-Nyarko E."/>
            <person name="Jarju S."/>
            <person name="Secka A."/>
            <person name="Antonio M."/>
            <person name="Oren A."/>
            <person name="Chaudhuri R.R."/>
            <person name="La Ragione R."/>
            <person name="Hildebrand F."/>
            <person name="Pallen M.J."/>
        </authorList>
    </citation>
    <scope>NUCLEOTIDE SEQUENCE</scope>
    <source>
        <strain evidence="17">ChiGjej2B2-12916</strain>
    </source>
</reference>
<protein>
    <recommendedName>
        <fullName evidence="3">histidine kinase</fullName>
        <ecNumber evidence="3">2.7.13.3</ecNumber>
    </recommendedName>
</protein>
<keyword evidence="13 14" id="KW-0472">Membrane</keyword>
<dbReference type="InterPro" id="IPR003660">
    <property type="entry name" value="HAMP_dom"/>
</dbReference>
<dbReference type="PROSITE" id="PS50885">
    <property type="entry name" value="HAMP"/>
    <property type="match status" value="1"/>
</dbReference>
<dbReference type="PROSITE" id="PS50109">
    <property type="entry name" value="HIS_KIN"/>
    <property type="match status" value="1"/>
</dbReference>
<proteinExistence type="predicted"/>
<evidence type="ECO:0000256" key="6">
    <source>
        <dbReference type="ARBA" id="ARBA00022679"/>
    </source>
</evidence>
<dbReference type="InterPro" id="IPR005467">
    <property type="entry name" value="His_kinase_dom"/>
</dbReference>
<organism evidence="17 18">
    <name type="scientific">Candidatus Enterenecus faecium</name>
    <dbReference type="NCBI Taxonomy" id="2840780"/>
    <lineage>
        <taxon>Bacteria</taxon>
        <taxon>Bacillati</taxon>
        <taxon>Bacillota</taxon>
        <taxon>Clostridia</taxon>
        <taxon>Eubacteriales</taxon>
        <taxon>Candidatus Enterenecus</taxon>
    </lineage>
</organism>
<feature type="domain" description="Histidine kinase" evidence="15">
    <location>
        <begin position="260"/>
        <end position="474"/>
    </location>
</feature>
<dbReference type="PRINTS" id="PR00344">
    <property type="entry name" value="BCTRLSENSOR"/>
</dbReference>
<dbReference type="InterPro" id="IPR036890">
    <property type="entry name" value="HATPase_C_sf"/>
</dbReference>
<evidence type="ECO:0000256" key="1">
    <source>
        <dbReference type="ARBA" id="ARBA00000085"/>
    </source>
</evidence>
<dbReference type="Pfam" id="PF02518">
    <property type="entry name" value="HATPase_c"/>
    <property type="match status" value="1"/>
</dbReference>
<reference evidence="17" key="1">
    <citation type="submission" date="2020-10" db="EMBL/GenBank/DDBJ databases">
        <authorList>
            <person name="Gilroy R."/>
        </authorList>
    </citation>
    <scope>NUCLEOTIDE SEQUENCE</scope>
    <source>
        <strain evidence="17">ChiGjej2B2-12916</strain>
    </source>
</reference>
<dbReference type="Gene3D" id="6.10.340.10">
    <property type="match status" value="1"/>
</dbReference>
<keyword evidence="4" id="KW-1003">Cell membrane</keyword>
<comment type="catalytic activity">
    <reaction evidence="1">
        <text>ATP + protein L-histidine = ADP + protein N-phospho-L-histidine.</text>
        <dbReference type="EC" id="2.7.13.3"/>
    </reaction>
</comment>
<dbReference type="EC" id="2.7.13.3" evidence="3"/>
<dbReference type="FunFam" id="3.30.565.10:FF:000006">
    <property type="entry name" value="Sensor histidine kinase WalK"/>
    <property type="match status" value="1"/>
</dbReference>
<dbReference type="GO" id="GO:0005524">
    <property type="term" value="F:ATP binding"/>
    <property type="evidence" value="ECO:0007669"/>
    <property type="project" value="UniProtKB-KW"/>
</dbReference>
<dbReference type="SUPFAM" id="SSF55874">
    <property type="entry name" value="ATPase domain of HSP90 chaperone/DNA topoisomerase II/histidine kinase"/>
    <property type="match status" value="1"/>
</dbReference>
<evidence type="ECO:0000313" key="17">
    <source>
        <dbReference type="EMBL" id="HIQ61748.1"/>
    </source>
</evidence>
<evidence type="ECO:0000256" key="3">
    <source>
        <dbReference type="ARBA" id="ARBA00012438"/>
    </source>
</evidence>
<sequence>MKLWQKIFLSTLALMVSITALSSVLLLRSTRDALWQREQQRAITQQQYMAGILKAGILNQRLRLGVVLLQEDQTRETAIQTLEQQATDDYLAGLMLLDQEEKAVWNQLPAGVVPPTAEDDSLTQCQLQAGDTAGEWYLVCSMPLTLESGEYRLVAAYSVGDLQRDLNLQALRSVGLSLGISLLAAVLLLLLVRRLLRPLGALRENARSIAGGNYDQRLDIRSQDELADLAQDMNALAQAVQERVEQLEQVAEERRVFVGNLAHEMKTPLTSIMGYADLLYLPKTVSDPQRVEYSGIILEEAKRLRSLSAKLLELLTVGSVNLTFEPTPLDQVVGEVAVSLEPLLAQTQLTLSCSCPPLSIAMDRELFKSLLYNLLDNARKASPTGGRLSFTAQAEGEKAVLKIRDWGQGIPPEELEKICQPFYMVDKSRSRKAGGAGLGLALCQAIVVAHQGTMEFWSQEGEGTQVTLTFPLCQEVDGHEDA</sequence>
<evidence type="ECO:0000256" key="2">
    <source>
        <dbReference type="ARBA" id="ARBA00004651"/>
    </source>
</evidence>
<keyword evidence="8" id="KW-0547">Nucleotide-binding</keyword>
<dbReference type="Gene3D" id="3.30.565.10">
    <property type="entry name" value="Histidine kinase-like ATPase, C-terminal domain"/>
    <property type="match status" value="1"/>
</dbReference>
<dbReference type="SMART" id="SM00304">
    <property type="entry name" value="HAMP"/>
    <property type="match status" value="1"/>
</dbReference>
<dbReference type="CDD" id="cd00082">
    <property type="entry name" value="HisKA"/>
    <property type="match status" value="1"/>
</dbReference>
<evidence type="ECO:0000256" key="9">
    <source>
        <dbReference type="ARBA" id="ARBA00022777"/>
    </source>
</evidence>
<evidence type="ECO:0000256" key="8">
    <source>
        <dbReference type="ARBA" id="ARBA00022741"/>
    </source>
</evidence>
<name>A0A9D0YTN7_9FIRM</name>
<feature type="domain" description="HAMP" evidence="16">
    <location>
        <begin position="193"/>
        <end position="245"/>
    </location>
</feature>
<keyword evidence="9 17" id="KW-0418">Kinase</keyword>
<evidence type="ECO:0000256" key="12">
    <source>
        <dbReference type="ARBA" id="ARBA00023012"/>
    </source>
</evidence>
<keyword evidence="5" id="KW-0597">Phosphoprotein</keyword>
<dbReference type="Pfam" id="PF00512">
    <property type="entry name" value="HisKA"/>
    <property type="match status" value="1"/>
</dbReference>
<evidence type="ECO:0000259" key="16">
    <source>
        <dbReference type="PROSITE" id="PS50885"/>
    </source>
</evidence>
<dbReference type="AlphaFoldDB" id="A0A9D0YTN7"/>
<dbReference type="Pfam" id="PF00672">
    <property type="entry name" value="HAMP"/>
    <property type="match status" value="1"/>
</dbReference>
<dbReference type="InterPro" id="IPR004358">
    <property type="entry name" value="Sig_transdc_His_kin-like_C"/>
</dbReference>
<dbReference type="SUPFAM" id="SSF47384">
    <property type="entry name" value="Homodimeric domain of signal transducing histidine kinase"/>
    <property type="match status" value="1"/>
</dbReference>
<dbReference type="PANTHER" id="PTHR45528">
    <property type="entry name" value="SENSOR HISTIDINE KINASE CPXA"/>
    <property type="match status" value="1"/>
</dbReference>
<dbReference type="InterPro" id="IPR036097">
    <property type="entry name" value="HisK_dim/P_sf"/>
</dbReference>
<dbReference type="EMBL" id="DVFO01000100">
    <property type="protein sequence ID" value="HIQ61748.1"/>
    <property type="molecule type" value="Genomic_DNA"/>
</dbReference>
<dbReference type="GO" id="GO:0005886">
    <property type="term" value="C:plasma membrane"/>
    <property type="evidence" value="ECO:0007669"/>
    <property type="project" value="UniProtKB-SubCell"/>
</dbReference>
<keyword evidence="11 14" id="KW-1133">Transmembrane helix</keyword>
<dbReference type="CDD" id="cd00075">
    <property type="entry name" value="HATPase"/>
    <property type="match status" value="1"/>
</dbReference>
<evidence type="ECO:0000256" key="14">
    <source>
        <dbReference type="SAM" id="Phobius"/>
    </source>
</evidence>
<dbReference type="Proteomes" id="UP000886879">
    <property type="component" value="Unassembled WGS sequence"/>
</dbReference>
<dbReference type="InterPro" id="IPR050398">
    <property type="entry name" value="HssS/ArlS-like"/>
</dbReference>